<proteinExistence type="predicted"/>
<reference evidence="4 5" key="1">
    <citation type="submission" date="2012-07" db="EMBL/GenBank/DDBJ databases">
        <title>Draft genome sequence of Desulfovibrio magneticus str. Maddingley MBC34 obtained from a metagenomic sequence of a methanogenic enrichment isolated from coal-seam formation water in Victoria, Australia.</title>
        <authorList>
            <person name="Greenfield P."/>
            <person name="Hendry P."/>
            <person name="Li D."/>
            <person name="Rosewarne C.P."/>
            <person name="Tran-Dinh N."/>
            <person name="Elbourne L.D.H."/>
            <person name="Paulsen I.T."/>
            <person name="Midgley D.J."/>
        </authorList>
    </citation>
    <scope>NUCLEOTIDE SEQUENCE [LARGE SCALE GENOMIC DNA]</scope>
    <source>
        <strain evidence="5">Maddingley MBC34</strain>
    </source>
</reference>
<feature type="domain" description="3-octaprenyl-4-hydroxybenzoate carboxy-lyase-like C-terminal" evidence="3">
    <location>
        <begin position="324"/>
        <end position="433"/>
    </location>
</feature>
<dbReference type="PANTHER" id="PTHR30108">
    <property type="entry name" value="3-OCTAPRENYL-4-HYDROXYBENZOATE CARBOXY-LYASE-RELATED"/>
    <property type="match status" value="1"/>
</dbReference>
<dbReference type="InterPro" id="IPR049381">
    <property type="entry name" value="UbiD-like_C"/>
</dbReference>
<protein>
    <submittedName>
        <fullName evidence="4">UbiD family decarboxylase</fullName>
    </submittedName>
</protein>
<dbReference type="Proteomes" id="UP000006272">
    <property type="component" value="Unassembled WGS sequence"/>
</dbReference>
<gene>
    <name evidence="4" type="ORF">B193_0054</name>
</gene>
<evidence type="ECO:0000259" key="1">
    <source>
        <dbReference type="Pfam" id="PF01977"/>
    </source>
</evidence>
<evidence type="ECO:0000313" key="4">
    <source>
        <dbReference type="EMBL" id="EKO41213.1"/>
    </source>
</evidence>
<dbReference type="AlphaFoldDB" id="K6HFG3"/>
<dbReference type="GO" id="GO:0005737">
    <property type="term" value="C:cytoplasm"/>
    <property type="evidence" value="ECO:0007669"/>
    <property type="project" value="TreeGrafter"/>
</dbReference>
<dbReference type="SUPFAM" id="SSF143968">
    <property type="entry name" value="UbiD C-terminal domain-like"/>
    <property type="match status" value="1"/>
</dbReference>
<evidence type="ECO:0000313" key="5">
    <source>
        <dbReference type="Proteomes" id="UP000006272"/>
    </source>
</evidence>
<dbReference type="Pfam" id="PF20695">
    <property type="entry name" value="UbiD_N"/>
    <property type="match status" value="1"/>
</dbReference>
<dbReference type="PANTHER" id="PTHR30108:SF17">
    <property type="entry name" value="FERULIC ACID DECARBOXYLASE 1"/>
    <property type="match status" value="1"/>
</dbReference>
<evidence type="ECO:0000259" key="3">
    <source>
        <dbReference type="Pfam" id="PF20696"/>
    </source>
</evidence>
<dbReference type="InterPro" id="IPR049383">
    <property type="entry name" value="UbiD-like_N"/>
</dbReference>
<dbReference type="Pfam" id="PF01977">
    <property type="entry name" value="UbiD"/>
    <property type="match status" value="1"/>
</dbReference>
<dbReference type="InterPro" id="IPR048304">
    <property type="entry name" value="UbiD_Rift_dom"/>
</dbReference>
<accession>K6HFG3</accession>
<dbReference type="GO" id="GO:0033494">
    <property type="term" value="P:ferulate metabolic process"/>
    <property type="evidence" value="ECO:0007669"/>
    <property type="project" value="TreeGrafter"/>
</dbReference>
<dbReference type="Pfam" id="PF20696">
    <property type="entry name" value="UbiD_C"/>
    <property type="match status" value="1"/>
</dbReference>
<feature type="domain" description="3-octaprenyl-4-hydroxybenzoate carboxy-lyase-like Rift-related" evidence="1">
    <location>
        <begin position="102"/>
        <end position="299"/>
    </location>
</feature>
<name>K6HFG3_9BACT</name>
<evidence type="ECO:0000259" key="2">
    <source>
        <dbReference type="Pfam" id="PF20695"/>
    </source>
</evidence>
<dbReference type="PATRIC" id="fig|1206767.3.peg.38"/>
<dbReference type="NCBIfam" id="TIGR00148">
    <property type="entry name" value="UbiD family decarboxylase"/>
    <property type="match status" value="1"/>
</dbReference>
<feature type="domain" description="3-octaprenyl-4-hydroxybenzoate carboxy-lyase-like N-terminal" evidence="2">
    <location>
        <begin position="10"/>
        <end position="82"/>
    </location>
</feature>
<dbReference type="Gene3D" id="3.40.1670.10">
    <property type="entry name" value="UbiD C-terminal domain-like"/>
    <property type="match status" value="1"/>
</dbReference>
<dbReference type="SUPFAM" id="SSF50475">
    <property type="entry name" value="FMN-binding split barrel"/>
    <property type="match status" value="1"/>
</dbReference>
<sequence>MAYKDLREFIDILEGKGLLTRVGAEVDPEWEINGVTCVATSNNGPAVLFEKVKGTTTTVLSELFGRSWRRVALAMNMDTEDPVTIRNEWMKRLEGPIAPKVVKTGPCKEHLLMGDKANLDGLFPKVRWHEQDGNYYFGTLGMQVTADSETGEQNVGCYRMMYQDGVTAKLMMQPFQGGAQHLRQWGRRYPGKPMPMAVVFGADPCYVLAGGSKFVQPPSEEAYAGALRQEALELVKCELSDLLVPASAEIVVEGEVMPDEWDHDGPFGEFTGFLSQEKSTCNVFRVTAITHRSNPIFHGEREGYPSEGGLIYVLGMEPIVYKKLQALEGVLDVHIPLSGVGFELIVSMRVSRKGQVRQLIQTVFGDQEVGGYIKHVVVVDEGIDIRDRDDVAWAIATHVQADRDLLIIPRCPQTSLDVSQTNLHWGTKLGIDATMPRFVYEAEGKTAPVRCNDPEIQKRVKAQWHKYGITLPG</sequence>
<dbReference type="InterPro" id="IPR002830">
    <property type="entry name" value="UbiD"/>
</dbReference>
<dbReference type="GO" id="GO:0016831">
    <property type="term" value="F:carboxy-lyase activity"/>
    <property type="evidence" value="ECO:0007669"/>
    <property type="project" value="InterPro"/>
</dbReference>
<dbReference type="GO" id="GO:0046281">
    <property type="term" value="P:cinnamic acid catabolic process"/>
    <property type="evidence" value="ECO:0007669"/>
    <property type="project" value="TreeGrafter"/>
</dbReference>
<organism evidence="4 5">
    <name type="scientific">Solidesulfovibrio magneticus str. Maddingley MBC34</name>
    <dbReference type="NCBI Taxonomy" id="1206767"/>
    <lineage>
        <taxon>Bacteria</taxon>
        <taxon>Pseudomonadati</taxon>
        <taxon>Thermodesulfobacteriota</taxon>
        <taxon>Desulfovibrionia</taxon>
        <taxon>Desulfovibrionales</taxon>
        <taxon>Desulfovibrionaceae</taxon>
        <taxon>Solidesulfovibrio</taxon>
    </lineage>
</organism>
<comment type="caution">
    <text evidence="4">The sequence shown here is derived from an EMBL/GenBank/DDBJ whole genome shotgun (WGS) entry which is preliminary data.</text>
</comment>
<dbReference type="EMBL" id="ALAO01000015">
    <property type="protein sequence ID" value="EKO41213.1"/>
    <property type="molecule type" value="Genomic_DNA"/>
</dbReference>